<dbReference type="PROSITE" id="PS50146">
    <property type="entry name" value="DAGK"/>
    <property type="match status" value="1"/>
</dbReference>
<dbReference type="InterPro" id="IPR001206">
    <property type="entry name" value="Diacylglycerol_kinase_cat_dom"/>
</dbReference>
<keyword evidence="9" id="KW-0460">Magnesium</keyword>
<evidence type="ECO:0000256" key="11">
    <source>
        <dbReference type="ARBA" id="ARBA00023209"/>
    </source>
</evidence>
<keyword evidence="12" id="KW-1208">Phospholipid metabolism</keyword>
<protein>
    <submittedName>
        <fullName evidence="13">Diacylglycerol kinase (ATP)</fullName>
    </submittedName>
</protein>
<dbReference type="GO" id="GO:0046872">
    <property type="term" value="F:metal ion binding"/>
    <property type="evidence" value="ECO:0007669"/>
    <property type="project" value="UniProtKB-KW"/>
</dbReference>
<evidence type="ECO:0000256" key="5">
    <source>
        <dbReference type="ARBA" id="ARBA00022723"/>
    </source>
</evidence>
<name>A0A222VR61_9PSEU</name>
<keyword evidence="7 13" id="KW-0418">Kinase</keyword>
<dbReference type="Proteomes" id="UP000199494">
    <property type="component" value="Unassembled WGS sequence"/>
</dbReference>
<dbReference type="SUPFAM" id="SSF111331">
    <property type="entry name" value="NAD kinase/diacylglycerol kinase-like"/>
    <property type="match status" value="1"/>
</dbReference>
<keyword evidence="14" id="KW-1185">Reference proteome</keyword>
<dbReference type="GO" id="GO:0008654">
    <property type="term" value="P:phospholipid biosynthetic process"/>
    <property type="evidence" value="ECO:0007669"/>
    <property type="project" value="UniProtKB-KW"/>
</dbReference>
<dbReference type="OrthoDB" id="142078at2"/>
<dbReference type="GO" id="GO:0005524">
    <property type="term" value="F:ATP binding"/>
    <property type="evidence" value="ECO:0007669"/>
    <property type="project" value="UniProtKB-KW"/>
</dbReference>
<keyword evidence="10" id="KW-0443">Lipid metabolism</keyword>
<gene>
    <name evidence="13" type="ORF">SAMN05421630_105421</name>
</gene>
<evidence type="ECO:0000256" key="6">
    <source>
        <dbReference type="ARBA" id="ARBA00022741"/>
    </source>
</evidence>
<evidence type="ECO:0000313" key="14">
    <source>
        <dbReference type="Proteomes" id="UP000199494"/>
    </source>
</evidence>
<dbReference type="KEGG" id="pmad:BAY61_16855"/>
<sequence length="298" mass="30756">MGIRAALAVHPDSGRGAAARIADAVAARLRTEVDRLDLLAANTVEQSRALMTDSRAAGLDVLIVLGGDGAVHQAVQFCAGTDVALGIVPSGTGNDLARALGVPASPDAAADAVAGALRSGSRRRIDLGRTGDGTWFGTVLCSGFDAAVNARANRMRWPEGPRRYDLAVVAELAALRPGRLTLDTGSERWHGEAILAAVGNTGWYGGGIPICPSASPDDGVFDVTVVGKVPRRTLARLLPSLRSGKHVHHPAVRTLRARSVELSCDGWPAYADGESLGTLPKRVTCVPGALTVLGQASG</sequence>
<evidence type="ECO:0000256" key="10">
    <source>
        <dbReference type="ARBA" id="ARBA00023098"/>
    </source>
</evidence>
<evidence type="ECO:0000256" key="1">
    <source>
        <dbReference type="ARBA" id="ARBA00001946"/>
    </source>
</evidence>
<dbReference type="Gene3D" id="2.60.200.40">
    <property type="match status" value="1"/>
</dbReference>
<keyword evidence="5" id="KW-0479">Metal-binding</keyword>
<dbReference type="EMBL" id="FMZE01000005">
    <property type="protein sequence ID" value="SDD06808.1"/>
    <property type="molecule type" value="Genomic_DNA"/>
</dbReference>
<evidence type="ECO:0000256" key="9">
    <source>
        <dbReference type="ARBA" id="ARBA00022842"/>
    </source>
</evidence>
<dbReference type="RefSeq" id="WP_091805016.1">
    <property type="nucleotide sequence ID" value="NZ_CP016353.1"/>
</dbReference>
<organism evidence="13 14">
    <name type="scientific">Prauserella marina</name>
    <dbReference type="NCBI Taxonomy" id="530584"/>
    <lineage>
        <taxon>Bacteria</taxon>
        <taxon>Bacillati</taxon>
        <taxon>Actinomycetota</taxon>
        <taxon>Actinomycetes</taxon>
        <taxon>Pseudonocardiales</taxon>
        <taxon>Pseudonocardiaceae</taxon>
        <taxon>Prauserella</taxon>
    </lineage>
</organism>
<evidence type="ECO:0000256" key="7">
    <source>
        <dbReference type="ARBA" id="ARBA00022777"/>
    </source>
</evidence>
<keyword evidence="6" id="KW-0547">Nucleotide-binding</keyword>
<dbReference type="AlphaFoldDB" id="A0A222VR61"/>
<proteinExistence type="inferred from homology"/>
<evidence type="ECO:0000313" key="13">
    <source>
        <dbReference type="EMBL" id="SDD06808.1"/>
    </source>
</evidence>
<dbReference type="PANTHER" id="PTHR12358:SF106">
    <property type="entry name" value="LIPID KINASE YEGS"/>
    <property type="match status" value="1"/>
</dbReference>
<evidence type="ECO:0000256" key="8">
    <source>
        <dbReference type="ARBA" id="ARBA00022840"/>
    </source>
</evidence>
<accession>A0A222VR61</accession>
<comment type="cofactor">
    <cofactor evidence="1">
        <name>Mg(2+)</name>
        <dbReference type="ChEBI" id="CHEBI:18420"/>
    </cofactor>
</comment>
<evidence type="ECO:0000256" key="3">
    <source>
        <dbReference type="ARBA" id="ARBA00022516"/>
    </source>
</evidence>
<keyword evidence="3" id="KW-0444">Lipid biosynthesis</keyword>
<reference evidence="13 14" key="1">
    <citation type="submission" date="2016-10" db="EMBL/GenBank/DDBJ databases">
        <authorList>
            <person name="de Groot N.N."/>
        </authorList>
    </citation>
    <scope>NUCLEOTIDE SEQUENCE [LARGE SCALE GENOMIC DNA]</scope>
    <source>
        <strain evidence="13 14">CGMCC 4.5506</strain>
    </source>
</reference>
<dbReference type="Pfam" id="PF19279">
    <property type="entry name" value="YegS_C"/>
    <property type="match status" value="1"/>
</dbReference>
<evidence type="ECO:0000256" key="4">
    <source>
        <dbReference type="ARBA" id="ARBA00022679"/>
    </source>
</evidence>
<dbReference type="NCBIfam" id="TIGR00147">
    <property type="entry name" value="YegS/Rv2252/BmrU family lipid kinase"/>
    <property type="match status" value="1"/>
</dbReference>
<dbReference type="InterPro" id="IPR050187">
    <property type="entry name" value="Lipid_Phosphate_FormReg"/>
</dbReference>
<dbReference type="Gene3D" id="3.40.50.10330">
    <property type="entry name" value="Probable inorganic polyphosphate/atp-NAD kinase, domain 1"/>
    <property type="match status" value="1"/>
</dbReference>
<dbReference type="STRING" id="530584.SAMN05421630_105421"/>
<evidence type="ECO:0000256" key="12">
    <source>
        <dbReference type="ARBA" id="ARBA00023264"/>
    </source>
</evidence>
<dbReference type="InterPro" id="IPR045540">
    <property type="entry name" value="YegS/DAGK_C"/>
</dbReference>
<keyword evidence="4" id="KW-0808">Transferase</keyword>
<dbReference type="PANTHER" id="PTHR12358">
    <property type="entry name" value="SPHINGOSINE KINASE"/>
    <property type="match status" value="1"/>
</dbReference>
<keyword evidence="11" id="KW-0594">Phospholipid biosynthesis</keyword>
<dbReference type="GO" id="GO:0004143">
    <property type="term" value="F:ATP-dependent diacylglycerol kinase activity"/>
    <property type="evidence" value="ECO:0007669"/>
    <property type="project" value="TreeGrafter"/>
</dbReference>
<evidence type="ECO:0000256" key="2">
    <source>
        <dbReference type="ARBA" id="ARBA00005983"/>
    </source>
</evidence>
<dbReference type="InterPro" id="IPR016064">
    <property type="entry name" value="NAD/diacylglycerol_kinase_sf"/>
</dbReference>
<dbReference type="SMART" id="SM00046">
    <property type="entry name" value="DAGKc"/>
    <property type="match status" value="1"/>
</dbReference>
<dbReference type="InterPro" id="IPR005218">
    <property type="entry name" value="Diacylglycerol/lipid_kinase"/>
</dbReference>
<keyword evidence="8" id="KW-0067">ATP-binding</keyword>
<comment type="similarity">
    <text evidence="2">Belongs to the diacylglycerol/lipid kinase family.</text>
</comment>
<dbReference type="GO" id="GO:0005886">
    <property type="term" value="C:plasma membrane"/>
    <property type="evidence" value="ECO:0007669"/>
    <property type="project" value="TreeGrafter"/>
</dbReference>
<dbReference type="Pfam" id="PF00781">
    <property type="entry name" value="DAGK_cat"/>
    <property type="match status" value="1"/>
</dbReference>
<dbReference type="InterPro" id="IPR017438">
    <property type="entry name" value="ATP-NAD_kinase_N"/>
</dbReference>